<evidence type="ECO:0000256" key="4">
    <source>
        <dbReference type="ARBA" id="ARBA00022475"/>
    </source>
</evidence>
<keyword evidence="4" id="KW-1003">Cell membrane</keyword>
<evidence type="ECO:0000256" key="5">
    <source>
        <dbReference type="ARBA" id="ARBA00022692"/>
    </source>
</evidence>
<protein>
    <submittedName>
        <fullName evidence="9">Magnesium and cobalt transport protein CorA</fullName>
    </submittedName>
</protein>
<dbReference type="Pfam" id="PF01544">
    <property type="entry name" value="CorA"/>
    <property type="match status" value="1"/>
</dbReference>
<dbReference type="InterPro" id="IPR045863">
    <property type="entry name" value="CorA_TM1_TM2"/>
</dbReference>
<dbReference type="InterPro" id="IPR002523">
    <property type="entry name" value="MgTranspt_CorA/ZnTranspt_ZntB"/>
</dbReference>
<dbReference type="InterPro" id="IPR045861">
    <property type="entry name" value="CorA_cytoplasmic_dom"/>
</dbReference>
<dbReference type="Gene3D" id="1.20.58.340">
    <property type="entry name" value="Magnesium transport protein CorA, transmembrane region"/>
    <property type="match status" value="2"/>
</dbReference>
<dbReference type="Proteomes" id="UP000740605">
    <property type="component" value="Unassembled WGS sequence"/>
</dbReference>
<dbReference type="Gene3D" id="3.30.460.20">
    <property type="entry name" value="CorA soluble domain-like"/>
    <property type="match status" value="1"/>
</dbReference>
<dbReference type="EMBL" id="JAFLHG010000003">
    <property type="protein sequence ID" value="MBT8797212.1"/>
    <property type="molecule type" value="Genomic_DNA"/>
</dbReference>
<dbReference type="CDD" id="cd12830">
    <property type="entry name" value="MtCorA-like"/>
    <property type="match status" value="1"/>
</dbReference>
<evidence type="ECO:0000313" key="9">
    <source>
        <dbReference type="EMBL" id="MBT8797212.1"/>
    </source>
</evidence>
<accession>A0ABS5XTE2</accession>
<sequence>MAVPHCILYRGADALPVDQDPATALAQARAEGGMLWITLVAPTREEVAALGSALDLAPLGVASALRDNQRSKLDHFGDHLYLALQPAQYDDAAETVECHEVDVFVGDDLFVTISPDGAVDLGQMRRLLEQHPEILRKGPYGVLWATLEYVTRGYRGVLDGIEHDIDQIEEELFGEDAGVSRRIFALQREVIDLHHATSPLEDMLERLQRIVSAHLHTDEVPAFHEIADRARYVDARVAAFRTTLDAALTVHATIVDQRRNDAMQRMTEQSIQQNDQVKKISSWAAIGFAPTLVAGIYGMNFAHMPELSWVWGYPFAIGLMAAVSAGLYVVFKKNDWL</sequence>
<evidence type="ECO:0000256" key="7">
    <source>
        <dbReference type="ARBA" id="ARBA00023136"/>
    </source>
</evidence>
<evidence type="ECO:0000256" key="2">
    <source>
        <dbReference type="ARBA" id="ARBA00009765"/>
    </source>
</evidence>
<gene>
    <name evidence="9" type="ORF">J0P97_03875</name>
</gene>
<comment type="similarity">
    <text evidence="2">Belongs to the CorA metal ion transporter (MIT) (TC 1.A.35) family.</text>
</comment>
<keyword evidence="10" id="KW-1185">Reference proteome</keyword>
<evidence type="ECO:0000256" key="8">
    <source>
        <dbReference type="SAM" id="Phobius"/>
    </source>
</evidence>
<name>A0ABS5XTE2_9MICO</name>
<organism evidence="9 10">
    <name type="scientific">Microbacterium flavum</name>
    <dbReference type="NCBI Taxonomy" id="415216"/>
    <lineage>
        <taxon>Bacteria</taxon>
        <taxon>Bacillati</taxon>
        <taxon>Actinomycetota</taxon>
        <taxon>Actinomycetes</taxon>
        <taxon>Micrococcales</taxon>
        <taxon>Microbacteriaceae</taxon>
        <taxon>Microbacterium</taxon>
    </lineage>
</organism>
<evidence type="ECO:0000256" key="1">
    <source>
        <dbReference type="ARBA" id="ARBA00004651"/>
    </source>
</evidence>
<keyword evidence="7 8" id="KW-0472">Membrane</keyword>
<dbReference type="PANTHER" id="PTHR46494:SF1">
    <property type="entry name" value="CORA FAMILY METAL ION TRANSPORTER (EUROFUNG)"/>
    <property type="match status" value="1"/>
</dbReference>
<dbReference type="RefSeq" id="WP_215486471.1">
    <property type="nucleotide sequence ID" value="NZ_BAAAPJ010000003.1"/>
</dbReference>
<evidence type="ECO:0000313" key="10">
    <source>
        <dbReference type="Proteomes" id="UP000740605"/>
    </source>
</evidence>
<feature type="transmembrane region" description="Helical" evidence="8">
    <location>
        <begin position="311"/>
        <end position="331"/>
    </location>
</feature>
<comment type="subcellular location">
    <subcellularLocation>
        <location evidence="1">Cell membrane</location>
        <topology evidence="1">Multi-pass membrane protein</topology>
    </subcellularLocation>
</comment>
<comment type="caution">
    <text evidence="9">The sequence shown here is derived from an EMBL/GenBank/DDBJ whole genome shotgun (WGS) entry which is preliminary data.</text>
</comment>
<keyword evidence="3" id="KW-0813">Transport</keyword>
<dbReference type="PANTHER" id="PTHR46494">
    <property type="entry name" value="CORA FAMILY METAL ION TRANSPORTER (EUROFUNG)"/>
    <property type="match status" value="1"/>
</dbReference>
<dbReference type="SUPFAM" id="SSF143865">
    <property type="entry name" value="CorA soluble domain-like"/>
    <property type="match status" value="1"/>
</dbReference>
<reference evidence="9 10" key="1">
    <citation type="submission" date="2021-03" db="EMBL/GenBank/DDBJ databases">
        <title>Microbacterium pauli sp. nov., isolated from microfiltered milk.</title>
        <authorList>
            <person name="Bellassi P."/>
            <person name="Fontana A."/>
            <person name="Callegari M.L."/>
            <person name="Lorenzo M."/>
            <person name="Cappa F."/>
        </authorList>
    </citation>
    <scope>NUCLEOTIDE SEQUENCE [LARGE SCALE GENOMIC DNA]</scope>
    <source>
        <strain evidence="9 10">DSM 18909</strain>
    </source>
</reference>
<keyword evidence="5 8" id="KW-0812">Transmembrane</keyword>
<proteinExistence type="inferred from homology"/>
<feature type="transmembrane region" description="Helical" evidence="8">
    <location>
        <begin position="280"/>
        <end position="299"/>
    </location>
</feature>
<keyword evidence="6 8" id="KW-1133">Transmembrane helix</keyword>
<evidence type="ECO:0000256" key="6">
    <source>
        <dbReference type="ARBA" id="ARBA00022989"/>
    </source>
</evidence>
<dbReference type="SUPFAM" id="SSF144083">
    <property type="entry name" value="Magnesium transport protein CorA, transmembrane region"/>
    <property type="match status" value="1"/>
</dbReference>
<evidence type="ECO:0000256" key="3">
    <source>
        <dbReference type="ARBA" id="ARBA00022448"/>
    </source>
</evidence>